<reference evidence="1" key="1">
    <citation type="submission" date="2023-06" db="EMBL/GenBank/DDBJ databases">
        <title>Reference genome for the Northern bat (Eptesicus nilssonii), a most northern bat species.</title>
        <authorList>
            <person name="Laine V.N."/>
            <person name="Pulliainen A.T."/>
            <person name="Lilley T.M."/>
        </authorList>
    </citation>
    <scope>NUCLEOTIDE SEQUENCE</scope>
    <source>
        <strain evidence="1">BLF_Eptnil</strain>
        <tissue evidence="1">Kidney</tissue>
    </source>
</reference>
<dbReference type="InterPro" id="IPR027417">
    <property type="entry name" value="P-loop_NTPase"/>
</dbReference>
<sequence>MPPLTYSIILLRPMPTIFHTLPPAADARHVLCVSPGGLTSSEPWCQLSPPLERFTCGGGWVMLRYGLKPSTGFAGSGAFWEVLAKSAARPPLLQMIYPIRLWKPKLGVLPQFIIKRLRPNIIEAEELTGSAEGEVVLIPRTLFVPSDTGLRFKLIRQQFPVMPALAMTINKSQGQTLDRVGIFLPEPVFAIKDEIDLSVKALYSKYKEIISTLIKEKHAN</sequence>
<evidence type="ECO:0000313" key="2">
    <source>
        <dbReference type="Proteomes" id="UP001177744"/>
    </source>
</evidence>
<dbReference type="EMBL" id="JAULJE010000009">
    <property type="protein sequence ID" value="KAK1338694.1"/>
    <property type="molecule type" value="Genomic_DNA"/>
</dbReference>
<protein>
    <submittedName>
        <fullName evidence="1">Uncharacterized protein</fullName>
    </submittedName>
</protein>
<dbReference type="AlphaFoldDB" id="A0AA40HWI8"/>
<dbReference type="PANTHER" id="PTHR23274:SF48">
    <property type="entry name" value="ATP-DEPENDENT DNA HELICASE"/>
    <property type="match status" value="1"/>
</dbReference>
<comment type="caution">
    <text evidence="1">The sequence shown here is derived from an EMBL/GenBank/DDBJ whole genome shotgun (WGS) entry which is preliminary data.</text>
</comment>
<proteinExistence type="predicted"/>
<accession>A0AA40HWI8</accession>
<name>A0AA40HWI8_CNENI</name>
<dbReference type="Proteomes" id="UP001177744">
    <property type="component" value="Unassembled WGS sequence"/>
</dbReference>
<dbReference type="PANTHER" id="PTHR23274">
    <property type="entry name" value="DNA HELICASE-RELATED"/>
    <property type="match status" value="1"/>
</dbReference>
<dbReference type="SUPFAM" id="SSF52540">
    <property type="entry name" value="P-loop containing nucleoside triphosphate hydrolases"/>
    <property type="match status" value="1"/>
</dbReference>
<dbReference type="GO" id="GO:0005657">
    <property type="term" value="C:replication fork"/>
    <property type="evidence" value="ECO:0007669"/>
    <property type="project" value="TreeGrafter"/>
</dbReference>
<gene>
    <name evidence="1" type="ORF">QTO34_019351</name>
</gene>
<organism evidence="1 2">
    <name type="scientific">Cnephaeus nilssonii</name>
    <name type="common">Northern bat</name>
    <name type="synonym">Eptesicus nilssonii</name>
    <dbReference type="NCBI Taxonomy" id="3371016"/>
    <lineage>
        <taxon>Eukaryota</taxon>
        <taxon>Metazoa</taxon>
        <taxon>Chordata</taxon>
        <taxon>Craniata</taxon>
        <taxon>Vertebrata</taxon>
        <taxon>Euteleostomi</taxon>
        <taxon>Mammalia</taxon>
        <taxon>Eutheria</taxon>
        <taxon>Laurasiatheria</taxon>
        <taxon>Chiroptera</taxon>
        <taxon>Yangochiroptera</taxon>
        <taxon>Vespertilionidae</taxon>
        <taxon>Cnephaeus</taxon>
    </lineage>
</organism>
<evidence type="ECO:0000313" key="1">
    <source>
        <dbReference type="EMBL" id="KAK1338694.1"/>
    </source>
</evidence>
<keyword evidence="2" id="KW-1185">Reference proteome</keyword>
<dbReference type="GO" id="GO:0006260">
    <property type="term" value="P:DNA replication"/>
    <property type="evidence" value="ECO:0007669"/>
    <property type="project" value="TreeGrafter"/>
</dbReference>